<evidence type="ECO:0000256" key="7">
    <source>
        <dbReference type="ARBA" id="ARBA00022842"/>
    </source>
</evidence>
<evidence type="ECO:0000256" key="1">
    <source>
        <dbReference type="ARBA" id="ARBA00022490"/>
    </source>
</evidence>
<comment type="catalytic activity">
    <reaction evidence="8">
        <text>(7R,8S)-8-amino-7-(carboxyamino)nonanoate + ATP = (4R,5S)-dethiobiotin + ADP + phosphate + H(+)</text>
        <dbReference type="Rhea" id="RHEA:63684"/>
        <dbReference type="ChEBI" id="CHEBI:15378"/>
        <dbReference type="ChEBI" id="CHEBI:30616"/>
        <dbReference type="ChEBI" id="CHEBI:43474"/>
        <dbReference type="ChEBI" id="CHEBI:149470"/>
        <dbReference type="ChEBI" id="CHEBI:149473"/>
        <dbReference type="ChEBI" id="CHEBI:456216"/>
    </reaction>
</comment>
<feature type="binding site" evidence="9">
    <location>
        <begin position="184"/>
        <end position="186"/>
    </location>
    <ligand>
        <name>ATP</name>
        <dbReference type="ChEBI" id="CHEBI:30616"/>
    </ligand>
</feature>
<dbReference type="PIRSF" id="PIRSF006755">
    <property type="entry name" value="DTB_synth"/>
    <property type="match status" value="1"/>
</dbReference>
<dbReference type="EMBL" id="JALGBH010000002">
    <property type="protein sequence ID" value="MCJ0743134.1"/>
    <property type="molecule type" value="Genomic_DNA"/>
</dbReference>
<evidence type="ECO:0000313" key="11">
    <source>
        <dbReference type="Proteomes" id="UP001165460"/>
    </source>
</evidence>
<proteinExistence type="inferred from homology"/>
<comment type="subunit">
    <text evidence="9">Homodimer.</text>
</comment>
<protein>
    <recommendedName>
        <fullName evidence="9">ATP-dependent dethiobiotin synthetase BioD</fullName>
        <ecNumber evidence="9">6.3.3.3</ecNumber>
    </recommendedName>
    <alternativeName>
        <fullName evidence="9">DTB synthetase</fullName>
        <shortName evidence="9">DTBS</shortName>
    </alternativeName>
    <alternativeName>
        <fullName evidence="9">Dethiobiotin synthase</fullName>
    </alternativeName>
</protein>
<evidence type="ECO:0000256" key="6">
    <source>
        <dbReference type="ARBA" id="ARBA00022840"/>
    </source>
</evidence>
<sequence length="204" mass="22381">MNNKYFVTGIGTGIGKTVASAVLVEKLNADYWKPIQSGDLDQSDSLTIESLISNSQTVIHPETYRLSQPLSPHLSAKLDEIEITLDQFSLPETTRSLIVEGAGGLMVPLNDKDLILDLITHLNLETIVVSSNYLGSINHTLLTINTLKQHGIKIKGILFCGEENAESQSYILNYTNLPFLGRIPQLKNLDKSGIKEAAQHINLA</sequence>
<dbReference type="InterPro" id="IPR027417">
    <property type="entry name" value="P-loop_NTPase"/>
</dbReference>
<evidence type="ECO:0000256" key="2">
    <source>
        <dbReference type="ARBA" id="ARBA00022598"/>
    </source>
</evidence>
<keyword evidence="3 9" id="KW-0479">Metal-binding</keyword>
<evidence type="ECO:0000313" key="10">
    <source>
        <dbReference type="EMBL" id="MCJ0743134.1"/>
    </source>
</evidence>
<evidence type="ECO:0000256" key="4">
    <source>
        <dbReference type="ARBA" id="ARBA00022741"/>
    </source>
</evidence>
<feature type="binding site" evidence="9">
    <location>
        <position position="17"/>
    </location>
    <ligand>
        <name>Mg(2+)</name>
        <dbReference type="ChEBI" id="CHEBI:18420"/>
    </ligand>
</feature>
<dbReference type="HAMAP" id="MF_00336">
    <property type="entry name" value="BioD"/>
    <property type="match status" value="1"/>
</dbReference>
<comment type="cofactor">
    <cofactor evidence="9">
        <name>Mg(2+)</name>
        <dbReference type="ChEBI" id="CHEBI:18420"/>
    </cofactor>
</comment>
<name>A0ABS9ZXW2_9SPHI</name>
<keyword evidence="6 9" id="KW-0067">ATP-binding</keyword>
<comment type="similarity">
    <text evidence="9">Belongs to the dethiobiotin synthetase family.</text>
</comment>
<comment type="pathway">
    <text evidence="9">Cofactor biosynthesis; biotin biosynthesis; biotin from 7,8-diaminononanoate: step 1/2.</text>
</comment>
<gene>
    <name evidence="9 10" type="primary">bioD</name>
    <name evidence="10" type="ORF">MMF97_10460</name>
</gene>
<keyword evidence="7 9" id="KW-0460">Magnesium</keyword>
<comment type="caution">
    <text evidence="9">Lacks conserved residue(s) required for the propagation of feature annotation.</text>
</comment>
<keyword evidence="11" id="KW-1185">Reference proteome</keyword>
<dbReference type="SUPFAM" id="SSF52540">
    <property type="entry name" value="P-loop containing nucleoside triphosphate hydrolases"/>
    <property type="match status" value="1"/>
</dbReference>
<evidence type="ECO:0000256" key="8">
    <source>
        <dbReference type="ARBA" id="ARBA00047386"/>
    </source>
</evidence>
<accession>A0ABS9ZXW2</accession>
<dbReference type="CDD" id="cd03109">
    <property type="entry name" value="DTBS"/>
    <property type="match status" value="1"/>
</dbReference>
<dbReference type="Proteomes" id="UP001165460">
    <property type="component" value="Unassembled WGS sequence"/>
</dbReference>
<comment type="catalytic activity">
    <reaction evidence="9">
        <text>(7R,8S)-7,8-diammoniononanoate + CO2 + ATP = (4R,5S)-dethiobiotin + ADP + phosphate + 3 H(+)</text>
        <dbReference type="Rhea" id="RHEA:15805"/>
        <dbReference type="ChEBI" id="CHEBI:15378"/>
        <dbReference type="ChEBI" id="CHEBI:16526"/>
        <dbReference type="ChEBI" id="CHEBI:30616"/>
        <dbReference type="ChEBI" id="CHEBI:43474"/>
        <dbReference type="ChEBI" id="CHEBI:149469"/>
        <dbReference type="ChEBI" id="CHEBI:149473"/>
        <dbReference type="ChEBI" id="CHEBI:456216"/>
        <dbReference type="EC" id="6.3.3.3"/>
    </reaction>
</comment>
<organism evidence="10 11">
    <name type="scientific">Pedobacter montanisoli</name>
    <dbReference type="NCBI Taxonomy" id="2923277"/>
    <lineage>
        <taxon>Bacteria</taxon>
        <taxon>Pseudomonadati</taxon>
        <taxon>Bacteroidota</taxon>
        <taxon>Sphingobacteriia</taxon>
        <taxon>Sphingobacteriales</taxon>
        <taxon>Sphingobacteriaceae</taxon>
        <taxon>Pedobacter</taxon>
    </lineage>
</organism>
<dbReference type="PANTHER" id="PTHR43210:SF2">
    <property type="entry name" value="ATP-DEPENDENT DETHIOBIOTIN SYNTHETASE BIOD 2"/>
    <property type="match status" value="1"/>
</dbReference>
<comment type="function">
    <text evidence="9">Catalyzes a mechanistically unusual reaction, the ATP-dependent insertion of CO2 between the N7 and N8 nitrogen atoms of 7,8-diaminopelargonic acid (DAPA, also called 7,8-diammoniononanoate) to form a ureido ring.</text>
</comment>
<dbReference type="InterPro" id="IPR004472">
    <property type="entry name" value="DTB_synth_BioD"/>
</dbReference>
<dbReference type="Gene3D" id="3.40.50.300">
    <property type="entry name" value="P-loop containing nucleotide triphosphate hydrolases"/>
    <property type="match status" value="1"/>
</dbReference>
<keyword evidence="5 9" id="KW-0093">Biotin biosynthesis</keyword>
<comment type="caution">
    <text evidence="10">The sequence shown here is derived from an EMBL/GenBank/DDBJ whole genome shotgun (WGS) entry which is preliminary data.</text>
</comment>
<dbReference type="GO" id="GO:0004141">
    <property type="term" value="F:dethiobiotin synthase activity"/>
    <property type="evidence" value="ECO:0007669"/>
    <property type="project" value="UniProtKB-EC"/>
</dbReference>
<dbReference type="PANTHER" id="PTHR43210">
    <property type="entry name" value="DETHIOBIOTIN SYNTHETASE"/>
    <property type="match status" value="1"/>
</dbReference>
<evidence type="ECO:0000256" key="3">
    <source>
        <dbReference type="ARBA" id="ARBA00022723"/>
    </source>
</evidence>
<dbReference type="NCBIfam" id="TIGR00347">
    <property type="entry name" value="bioD"/>
    <property type="match status" value="1"/>
</dbReference>
<feature type="binding site" evidence="9">
    <location>
        <position position="44"/>
    </location>
    <ligand>
        <name>Mg(2+)</name>
        <dbReference type="ChEBI" id="CHEBI:18420"/>
    </ligand>
</feature>
<feature type="binding site" evidence="9">
    <location>
        <position position="100"/>
    </location>
    <ligand>
        <name>Mg(2+)</name>
        <dbReference type="ChEBI" id="CHEBI:18420"/>
    </ligand>
</feature>
<dbReference type="RefSeq" id="WP_243362211.1">
    <property type="nucleotide sequence ID" value="NZ_JALGBH010000002.1"/>
</dbReference>
<feature type="binding site" evidence="9">
    <location>
        <begin position="100"/>
        <end position="103"/>
    </location>
    <ligand>
        <name>ATP</name>
        <dbReference type="ChEBI" id="CHEBI:30616"/>
    </ligand>
</feature>
<feature type="binding site" evidence="9">
    <location>
        <position position="44"/>
    </location>
    <ligand>
        <name>ATP</name>
        <dbReference type="ChEBI" id="CHEBI:30616"/>
    </ligand>
</feature>
<comment type="subcellular location">
    <subcellularLocation>
        <location evidence="9">Cytoplasm</location>
    </subcellularLocation>
</comment>
<evidence type="ECO:0000256" key="5">
    <source>
        <dbReference type="ARBA" id="ARBA00022756"/>
    </source>
</evidence>
<dbReference type="EC" id="6.3.3.3" evidence="9"/>
<reference evidence="10" key="1">
    <citation type="submission" date="2022-03" db="EMBL/GenBank/DDBJ databases">
        <authorList>
            <person name="Woo C.Y."/>
        </authorList>
    </citation>
    <scope>NUCLEOTIDE SEQUENCE</scope>
    <source>
        <strain evidence="10">CYS-01</strain>
    </source>
</reference>
<feature type="active site" evidence="9">
    <location>
        <position position="33"/>
    </location>
</feature>
<keyword evidence="4 9" id="KW-0547">Nucleotide-binding</keyword>
<dbReference type="Pfam" id="PF13500">
    <property type="entry name" value="AAA_26"/>
    <property type="match status" value="1"/>
</dbReference>
<keyword evidence="1 9" id="KW-0963">Cytoplasm</keyword>
<keyword evidence="2 9" id="KW-0436">Ligase</keyword>
<feature type="binding site" evidence="9">
    <location>
        <begin position="13"/>
        <end position="18"/>
    </location>
    <ligand>
        <name>ATP</name>
        <dbReference type="ChEBI" id="CHEBI:30616"/>
    </ligand>
</feature>
<evidence type="ECO:0000256" key="9">
    <source>
        <dbReference type="HAMAP-Rule" id="MF_00336"/>
    </source>
</evidence>
<feature type="binding site" evidence="9">
    <location>
        <position position="37"/>
    </location>
    <ligand>
        <name>substrate</name>
    </ligand>
</feature>